<accession>A0A4R2F6B8</accession>
<sequence length="124" mass="13982">MHIGNAIRVLRIKRKLTQEQLALDADIATSNVSRIENGLRQPSQKLLIKLADALDTTPSSLYAACEKGIVQNVTDADGYSDHNEVIAAPETQILLRLFHELSDDNRKLLLEQVRLLHHWQHGKI</sequence>
<dbReference type="AlphaFoldDB" id="A0A4R2F6B8"/>
<dbReference type="EMBL" id="SLWF01000022">
    <property type="protein sequence ID" value="TCN81708.1"/>
    <property type="molecule type" value="Genomic_DNA"/>
</dbReference>
<organism evidence="3 4">
    <name type="scientific">Shewanella fodinae</name>
    <dbReference type="NCBI Taxonomy" id="552357"/>
    <lineage>
        <taxon>Bacteria</taxon>
        <taxon>Pseudomonadati</taxon>
        <taxon>Pseudomonadota</taxon>
        <taxon>Gammaproteobacteria</taxon>
        <taxon>Alteromonadales</taxon>
        <taxon>Shewanellaceae</taxon>
        <taxon>Shewanella</taxon>
    </lineage>
</organism>
<dbReference type="PANTHER" id="PTHR46797">
    <property type="entry name" value="HTH-TYPE TRANSCRIPTIONAL REGULATOR"/>
    <property type="match status" value="1"/>
</dbReference>
<comment type="caution">
    <text evidence="3">The sequence shown here is derived from an EMBL/GenBank/DDBJ whole genome shotgun (WGS) entry which is preliminary data.</text>
</comment>
<dbReference type="RefSeq" id="WP_133039720.1">
    <property type="nucleotide sequence ID" value="NZ_SLWF01000022.1"/>
</dbReference>
<dbReference type="SUPFAM" id="SSF47413">
    <property type="entry name" value="lambda repressor-like DNA-binding domains"/>
    <property type="match status" value="1"/>
</dbReference>
<dbReference type="SMART" id="SM00530">
    <property type="entry name" value="HTH_XRE"/>
    <property type="match status" value="1"/>
</dbReference>
<dbReference type="OrthoDB" id="9800901at2"/>
<dbReference type="InterPro" id="IPR050807">
    <property type="entry name" value="TransReg_Diox_bact_type"/>
</dbReference>
<evidence type="ECO:0000256" key="1">
    <source>
        <dbReference type="ARBA" id="ARBA00023125"/>
    </source>
</evidence>
<dbReference type="InterPro" id="IPR001387">
    <property type="entry name" value="Cro/C1-type_HTH"/>
</dbReference>
<keyword evidence="4" id="KW-1185">Reference proteome</keyword>
<dbReference type="PROSITE" id="PS50943">
    <property type="entry name" value="HTH_CROC1"/>
    <property type="match status" value="1"/>
</dbReference>
<name>A0A4R2F6B8_9GAMM</name>
<dbReference type="InterPro" id="IPR010982">
    <property type="entry name" value="Lambda_DNA-bd_dom_sf"/>
</dbReference>
<dbReference type="GO" id="GO:0005829">
    <property type="term" value="C:cytosol"/>
    <property type="evidence" value="ECO:0007669"/>
    <property type="project" value="TreeGrafter"/>
</dbReference>
<evidence type="ECO:0000259" key="2">
    <source>
        <dbReference type="PROSITE" id="PS50943"/>
    </source>
</evidence>
<gene>
    <name evidence="3" type="ORF">EDC91_12237</name>
</gene>
<proteinExistence type="predicted"/>
<reference evidence="3 4" key="1">
    <citation type="submission" date="2019-03" db="EMBL/GenBank/DDBJ databases">
        <title>Freshwater and sediment microbial communities from various areas in North America, analyzing microbe dynamics in response to fracking.</title>
        <authorList>
            <person name="Lamendella R."/>
        </authorList>
    </citation>
    <scope>NUCLEOTIDE SEQUENCE [LARGE SCALE GENOMIC DNA]</scope>
    <source>
        <strain evidence="3 4">74A</strain>
    </source>
</reference>
<dbReference type="CDD" id="cd00093">
    <property type="entry name" value="HTH_XRE"/>
    <property type="match status" value="1"/>
</dbReference>
<evidence type="ECO:0000313" key="3">
    <source>
        <dbReference type="EMBL" id="TCN81708.1"/>
    </source>
</evidence>
<dbReference type="PANTHER" id="PTHR46797:SF1">
    <property type="entry name" value="METHYLPHOSPHONATE SYNTHASE"/>
    <property type="match status" value="1"/>
</dbReference>
<protein>
    <submittedName>
        <fullName evidence="3">Transcriptional regulator with XRE-family HTH domain</fullName>
    </submittedName>
</protein>
<dbReference type="Gene3D" id="1.10.260.40">
    <property type="entry name" value="lambda repressor-like DNA-binding domains"/>
    <property type="match status" value="1"/>
</dbReference>
<dbReference type="GO" id="GO:0003677">
    <property type="term" value="F:DNA binding"/>
    <property type="evidence" value="ECO:0007669"/>
    <property type="project" value="UniProtKB-KW"/>
</dbReference>
<dbReference type="Pfam" id="PF01381">
    <property type="entry name" value="HTH_3"/>
    <property type="match status" value="1"/>
</dbReference>
<dbReference type="GO" id="GO:0003700">
    <property type="term" value="F:DNA-binding transcription factor activity"/>
    <property type="evidence" value="ECO:0007669"/>
    <property type="project" value="TreeGrafter"/>
</dbReference>
<dbReference type="Proteomes" id="UP000294832">
    <property type="component" value="Unassembled WGS sequence"/>
</dbReference>
<evidence type="ECO:0000313" key="4">
    <source>
        <dbReference type="Proteomes" id="UP000294832"/>
    </source>
</evidence>
<feature type="domain" description="HTH cro/C1-type" evidence="2">
    <location>
        <begin position="7"/>
        <end position="61"/>
    </location>
</feature>
<keyword evidence="1" id="KW-0238">DNA-binding</keyword>